<evidence type="ECO:0000256" key="1">
    <source>
        <dbReference type="SAM" id="Phobius"/>
    </source>
</evidence>
<keyword evidence="3" id="KW-1185">Reference proteome</keyword>
<feature type="transmembrane region" description="Helical" evidence="1">
    <location>
        <begin position="158"/>
        <end position="183"/>
    </location>
</feature>
<dbReference type="KEGG" id="ccai:NAS2_1020"/>
<keyword evidence="1" id="KW-0472">Membrane</keyword>
<dbReference type="EMBL" id="AP018732">
    <property type="protein sequence ID" value="BBE42409.1"/>
    <property type="molecule type" value="Genomic_DNA"/>
</dbReference>
<keyword evidence="1" id="KW-0812">Transmembrane</keyword>
<sequence length="245" mass="27131">MVPVVRHGDRFYYKVRGAEDGKEYYIDADVHVERGPDGHESLYALTYREDGTKWLVHVPDSVMNAQMKRVFYVLSLPDYSVGMAVAYTEDYAYFHPLQIEYIGPDRFSRAPFVMARCGSPESEPVPVSPKVLAGEGFNIFQKKMEENRSKWLRRIAQVLLGATLIPAAATLGFGPALLVAGIFAGGGALLLGVSYFTTLMTGIMLYIASKAAQRVVWVVEPDDEYLVAHADAENAQTVPTPLVYA</sequence>
<dbReference type="GeneID" id="55584832"/>
<feature type="transmembrane region" description="Helical" evidence="1">
    <location>
        <begin position="189"/>
        <end position="208"/>
    </location>
</feature>
<keyword evidence="1" id="KW-1133">Transmembrane helix</keyword>
<name>A0A4P2VCU3_9ARCH</name>
<accession>A0A4P2VCU3</accession>
<dbReference type="RefSeq" id="WP_174448645.1">
    <property type="nucleotide sequence ID" value="NZ_AP018732.1"/>
</dbReference>
<dbReference type="AlphaFoldDB" id="A0A4P2VCU3"/>
<dbReference type="Proteomes" id="UP000509448">
    <property type="component" value="Chromosome"/>
</dbReference>
<reference evidence="2 3" key="1">
    <citation type="journal article" date="2019" name="ISME J.">
        <title>Isolation and characterization of a thermophilic sulfur- and iron-reducing thaumarchaeote from a terrestrial acidic hot spring.</title>
        <authorList>
            <person name="Kato S."/>
            <person name="Itoh T."/>
            <person name="Yuki M."/>
            <person name="Nagamori M."/>
            <person name="Ohnishi M."/>
            <person name="Uematsu K."/>
            <person name="Suzuki K."/>
            <person name="Takashina T."/>
            <person name="Ohkuma M."/>
        </authorList>
    </citation>
    <scope>NUCLEOTIDE SEQUENCE [LARGE SCALE GENOMIC DNA]</scope>
    <source>
        <strain evidence="2 3">NAS-02</strain>
    </source>
</reference>
<proteinExistence type="predicted"/>
<organism evidence="2 3">
    <name type="scientific">Conexivisphaera calida</name>
    <dbReference type="NCBI Taxonomy" id="1874277"/>
    <lineage>
        <taxon>Archaea</taxon>
        <taxon>Nitrososphaerota</taxon>
        <taxon>Conexivisphaeria</taxon>
        <taxon>Conexivisphaerales</taxon>
        <taxon>Conexivisphaeraceae</taxon>
        <taxon>Conexivisphaera</taxon>
    </lineage>
</organism>
<evidence type="ECO:0000313" key="2">
    <source>
        <dbReference type="EMBL" id="BBE42409.1"/>
    </source>
</evidence>
<protein>
    <submittedName>
        <fullName evidence="2">Uncharacterized protein</fullName>
    </submittedName>
</protein>
<gene>
    <name evidence="2" type="ORF">NAS2_1020</name>
</gene>
<evidence type="ECO:0000313" key="3">
    <source>
        <dbReference type="Proteomes" id="UP000509448"/>
    </source>
</evidence>